<dbReference type="AlphaFoldDB" id="A0A173MIY6"/>
<feature type="transmembrane region" description="Helical" evidence="1">
    <location>
        <begin position="69"/>
        <end position="88"/>
    </location>
</feature>
<name>A0A173MIY6_9BACT</name>
<dbReference type="RefSeq" id="WP_076381379.1">
    <property type="nucleotide sequence ID" value="NZ_AP017422.1"/>
</dbReference>
<evidence type="ECO:0000313" key="3">
    <source>
        <dbReference type="Proteomes" id="UP000186917"/>
    </source>
</evidence>
<reference evidence="3" key="1">
    <citation type="submission" date="2017-01" db="EMBL/GenBank/DDBJ databases">
        <authorList>
            <person name="Varghese N."/>
            <person name="Submissions S."/>
        </authorList>
    </citation>
    <scope>NUCLEOTIDE SEQUENCE [LARGE SCALE GENOMIC DNA]</scope>
    <source>
        <strain evidence="3">DSM 21054</strain>
    </source>
</reference>
<dbReference type="Proteomes" id="UP000186917">
    <property type="component" value="Unassembled WGS sequence"/>
</dbReference>
<keyword evidence="3" id="KW-1185">Reference proteome</keyword>
<keyword evidence="1" id="KW-1133">Transmembrane helix</keyword>
<evidence type="ECO:0000256" key="1">
    <source>
        <dbReference type="SAM" id="Phobius"/>
    </source>
</evidence>
<dbReference type="KEGG" id="fln:FLA_3629"/>
<sequence>MRKILLYTQAVFYALAGINHFTNPEMYLAIMPPWLPWHLTLVNISGALEIITGLLLLPIRTRKWAARAIILLLIAIFPANIQMLINFIREHNPYIVLAIIRLPLQLLLIRWAWIFQNDHPDNMPGTPVTKSY</sequence>
<organism evidence="2 3">
    <name type="scientific">Filimonas lacunae</name>
    <dbReference type="NCBI Taxonomy" id="477680"/>
    <lineage>
        <taxon>Bacteria</taxon>
        <taxon>Pseudomonadati</taxon>
        <taxon>Bacteroidota</taxon>
        <taxon>Chitinophagia</taxon>
        <taxon>Chitinophagales</taxon>
        <taxon>Chitinophagaceae</taxon>
        <taxon>Filimonas</taxon>
    </lineage>
</organism>
<keyword evidence="1" id="KW-0472">Membrane</keyword>
<dbReference type="STRING" id="477680.SAMN05421788_10946"/>
<accession>A0A173MIY6</accession>
<gene>
    <name evidence="2" type="ORF">SAMN05421788_10946</name>
</gene>
<dbReference type="PANTHER" id="PTHR36974:SF1">
    <property type="entry name" value="DOXX FAMILY MEMBRANE PROTEIN"/>
    <property type="match status" value="1"/>
</dbReference>
<dbReference type="PANTHER" id="PTHR36974">
    <property type="entry name" value="MEMBRANE PROTEIN-RELATED"/>
    <property type="match status" value="1"/>
</dbReference>
<dbReference type="OrthoDB" id="327939at2"/>
<proteinExistence type="predicted"/>
<protein>
    <submittedName>
        <fullName evidence="2">Uncharacterized membrane protein</fullName>
    </submittedName>
</protein>
<feature type="transmembrane region" description="Helical" evidence="1">
    <location>
        <begin position="35"/>
        <end position="57"/>
    </location>
</feature>
<keyword evidence="1" id="KW-0812">Transmembrane</keyword>
<feature type="transmembrane region" description="Helical" evidence="1">
    <location>
        <begin position="94"/>
        <end position="113"/>
    </location>
</feature>
<evidence type="ECO:0000313" key="2">
    <source>
        <dbReference type="EMBL" id="SIT29816.1"/>
    </source>
</evidence>
<dbReference type="EMBL" id="FTOR01000009">
    <property type="protein sequence ID" value="SIT29816.1"/>
    <property type="molecule type" value="Genomic_DNA"/>
</dbReference>